<feature type="domain" description="Chitin-binding type-2" evidence="8">
    <location>
        <begin position="250"/>
        <end position="305"/>
    </location>
</feature>
<feature type="domain" description="Chitin-binding type-2" evidence="8">
    <location>
        <begin position="152"/>
        <end position="207"/>
    </location>
</feature>
<dbReference type="InterPro" id="IPR036508">
    <property type="entry name" value="Chitin-bd_dom_sf"/>
</dbReference>
<keyword evidence="9" id="KW-1185">Reference proteome</keyword>
<dbReference type="Gene3D" id="2.170.140.10">
    <property type="entry name" value="Chitin binding domain"/>
    <property type="match status" value="3"/>
</dbReference>
<evidence type="ECO:0000256" key="2">
    <source>
        <dbReference type="ARBA" id="ARBA00022729"/>
    </source>
</evidence>
<evidence type="ECO:0000256" key="6">
    <source>
        <dbReference type="SAM" id="MobiDB-lite"/>
    </source>
</evidence>
<evidence type="ECO:0000256" key="3">
    <source>
        <dbReference type="ARBA" id="ARBA00022737"/>
    </source>
</evidence>
<evidence type="ECO:0000256" key="7">
    <source>
        <dbReference type="SAM" id="SignalP"/>
    </source>
</evidence>
<reference evidence="10" key="1">
    <citation type="submission" date="2025-08" db="UniProtKB">
        <authorList>
            <consortium name="RefSeq"/>
        </authorList>
    </citation>
    <scope>IDENTIFICATION</scope>
</reference>
<dbReference type="KEGG" id="goe:108863766"/>
<evidence type="ECO:0000259" key="8">
    <source>
        <dbReference type="PROSITE" id="PS50940"/>
    </source>
</evidence>
<dbReference type="PANTHER" id="PTHR23301:SF0">
    <property type="entry name" value="CHITIN-BINDING TYPE-2 DOMAIN-CONTAINING PROTEIN-RELATED"/>
    <property type="match status" value="1"/>
</dbReference>
<feature type="region of interest" description="Disordered" evidence="6">
    <location>
        <begin position="210"/>
        <end position="248"/>
    </location>
</feature>
<keyword evidence="3" id="KW-0677">Repeat</keyword>
<sequence length="307" mass="34010">MRRFYALGAWLAAMSTLGAAKVCSGGERRRIGPQSFVECVGNMWLAQRCPVGTSLDSDRFICERRVTSRSSTASKDFKCPLPNGRFGDPISCQTYYSCEHRVAKLHYCPMGQVFNVHLKSCDDGRRTECKVTLTHSPAGSTTTLKITTTKAPFKCPNSSGYYPDPVSCEHFFHCSHGKPYRRTCPPKTHFSPEKNVCFWIEAVNCRPSTPDSETAHEITKQTTTVTDDAMTSPGPTERGAGAEPTSSSGGFRCPNPFGWFRDPSSCEHFYQCTGGRGIRTLCPEGMHFNKRVNVCDQIVDAHCEDTV</sequence>
<dbReference type="AlphaFoldDB" id="A0AAJ7SE75"/>
<dbReference type="Proteomes" id="UP000694867">
    <property type="component" value="Unplaced"/>
</dbReference>
<dbReference type="SMART" id="SM00494">
    <property type="entry name" value="ChtBD2"/>
    <property type="match status" value="4"/>
</dbReference>
<feature type="domain" description="Chitin-binding type-2" evidence="8">
    <location>
        <begin position="76"/>
        <end position="131"/>
    </location>
</feature>
<keyword evidence="4" id="KW-1015">Disulfide bond</keyword>
<keyword evidence="2 7" id="KW-0732">Signal</keyword>
<keyword evidence="1" id="KW-0147">Chitin-binding</keyword>
<evidence type="ECO:0000313" key="9">
    <source>
        <dbReference type="Proteomes" id="UP000694867"/>
    </source>
</evidence>
<dbReference type="GeneID" id="108863766"/>
<dbReference type="PANTHER" id="PTHR23301">
    <property type="entry name" value="CHITIN BINDING PERITROPHIN-A"/>
    <property type="match status" value="1"/>
</dbReference>
<evidence type="ECO:0000256" key="1">
    <source>
        <dbReference type="ARBA" id="ARBA00022669"/>
    </source>
</evidence>
<organism evidence="9 10">
    <name type="scientific">Galendromus occidentalis</name>
    <name type="common">western predatory mite</name>
    <dbReference type="NCBI Taxonomy" id="34638"/>
    <lineage>
        <taxon>Eukaryota</taxon>
        <taxon>Metazoa</taxon>
        <taxon>Ecdysozoa</taxon>
        <taxon>Arthropoda</taxon>
        <taxon>Chelicerata</taxon>
        <taxon>Arachnida</taxon>
        <taxon>Acari</taxon>
        <taxon>Parasitiformes</taxon>
        <taxon>Mesostigmata</taxon>
        <taxon>Gamasina</taxon>
        <taxon>Phytoseioidea</taxon>
        <taxon>Phytoseiidae</taxon>
        <taxon>Typhlodrominae</taxon>
        <taxon>Galendromus</taxon>
    </lineage>
</organism>
<name>A0AAJ7SE75_9ACAR</name>
<feature type="signal peptide" evidence="7">
    <location>
        <begin position="1"/>
        <end position="20"/>
    </location>
</feature>
<feature type="chain" id="PRO_5042605979" evidence="7">
    <location>
        <begin position="21"/>
        <end position="307"/>
    </location>
</feature>
<dbReference type="Pfam" id="PF01607">
    <property type="entry name" value="CBM_14"/>
    <property type="match status" value="3"/>
</dbReference>
<proteinExistence type="predicted"/>
<dbReference type="InterPro" id="IPR002557">
    <property type="entry name" value="Chitin-bd_dom"/>
</dbReference>
<dbReference type="GO" id="GO:0005576">
    <property type="term" value="C:extracellular region"/>
    <property type="evidence" value="ECO:0007669"/>
    <property type="project" value="InterPro"/>
</dbReference>
<evidence type="ECO:0000256" key="4">
    <source>
        <dbReference type="ARBA" id="ARBA00023157"/>
    </source>
</evidence>
<protein>
    <submittedName>
        <fullName evidence="10">Protein obstructor-E-like</fullName>
    </submittedName>
</protein>
<dbReference type="PROSITE" id="PS50940">
    <property type="entry name" value="CHIT_BIND_II"/>
    <property type="match status" value="3"/>
</dbReference>
<evidence type="ECO:0000313" key="10">
    <source>
        <dbReference type="RefSeq" id="XP_028966446.1"/>
    </source>
</evidence>
<accession>A0AAJ7SE75</accession>
<evidence type="ECO:0000256" key="5">
    <source>
        <dbReference type="ARBA" id="ARBA00023180"/>
    </source>
</evidence>
<dbReference type="GO" id="GO:0008061">
    <property type="term" value="F:chitin binding"/>
    <property type="evidence" value="ECO:0007669"/>
    <property type="project" value="UniProtKB-KW"/>
</dbReference>
<dbReference type="InterPro" id="IPR051940">
    <property type="entry name" value="Chitin_bind-dev_reg"/>
</dbReference>
<dbReference type="SUPFAM" id="SSF57625">
    <property type="entry name" value="Invertebrate chitin-binding proteins"/>
    <property type="match status" value="3"/>
</dbReference>
<gene>
    <name evidence="10" type="primary">LOC108863766</name>
</gene>
<dbReference type="RefSeq" id="XP_028966446.1">
    <property type="nucleotide sequence ID" value="XM_029110613.1"/>
</dbReference>
<keyword evidence="5" id="KW-0325">Glycoprotein</keyword>